<feature type="non-terminal residue" evidence="4">
    <location>
        <position position="460"/>
    </location>
</feature>
<proteinExistence type="predicted"/>
<dbReference type="EMBL" id="BTRK01000002">
    <property type="protein sequence ID" value="GMR38555.1"/>
    <property type="molecule type" value="Genomic_DNA"/>
</dbReference>
<dbReference type="InterPro" id="IPR001304">
    <property type="entry name" value="C-type_lectin-like"/>
</dbReference>
<dbReference type="InterPro" id="IPR018378">
    <property type="entry name" value="C-type_lectin_CS"/>
</dbReference>
<dbReference type="PROSITE" id="PS50041">
    <property type="entry name" value="C_TYPE_LECTIN_2"/>
    <property type="match status" value="1"/>
</dbReference>
<dbReference type="SUPFAM" id="SSF56436">
    <property type="entry name" value="C-type lectin-like"/>
    <property type="match status" value="1"/>
</dbReference>
<evidence type="ECO:0000256" key="1">
    <source>
        <dbReference type="ARBA" id="ARBA00023157"/>
    </source>
</evidence>
<evidence type="ECO:0000313" key="5">
    <source>
        <dbReference type="Proteomes" id="UP001328107"/>
    </source>
</evidence>
<dbReference type="Pfam" id="PF00059">
    <property type="entry name" value="Lectin_C"/>
    <property type="match status" value="1"/>
</dbReference>
<feature type="chain" id="PRO_5042819388" description="C-type lectin domain-containing protein" evidence="2">
    <location>
        <begin position="21"/>
        <end position="460"/>
    </location>
</feature>
<gene>
    <name evidence="4" type="ORF">PMAYCL1PPCAC_08750</name>
</gene>
<dbReference type="InterPro" id="IPR016187">
    <property type="entry name" value="CTDL_fold"/>
</dbReference>
<sequence length="460" mass="50375">TEMRALSLLLVAFFIAETRAFVYTCNEISNTLLPKNLIITSKYACVALQDLLLPSTPWLGSVFVRDDASGKQYSLSSFSSLPDQPCVSGEGPWRVVADAESASSIDCSYEITILFSSVGTNLVVIQPHTLEYIRGPGSELTFISPRGGISLNWHSQGEVTGYEQISFFSGVGSGPEEDLYPIGSMLTQEFAEGRDTDIFDPVVTVKIPSNISVEIGYSTFADKALNVFGYPGYSATVMSSGRATTFQEQNTMKVVQAQYGRRASVHVKASISFDKSTDHTLKLQAFCGEDICGERIVKQSTEIDWLLNAEKFRVNYITGLNASQIGKNSDNVFITVDSSRERCSDDFIQLGDHCYQLSESFSSFSNAEYNCVAKGGHLASIHNEDTNSFIQSIAATAPIGVFIGLKKEQKEFKWTDGSSLDYTKSHLDDFGGECVIMGSLTGTWSNADCELAFKFICETD</sequence>
<dbReference type="CDD" id="cd00037">
    <property type="entry name" value="CLECT"/>
    <property type="match status" value="1"/>
</dbReference>
<evidence type="ECO:0000259" key="3">
    <source>
        <dbReference type="PROSITE" id="PS50041"/>
    </source>
</evidence>
<accession>A0AAN5CBS2</accession>
<dbReference type="SMART" id="SM00034">
    <property type="entry name" value="CLECT"/>
    <property type="match status" value="1"/>
</dbReference>
<dbReference type="InterPro" id="IPR016186">
    <property type="entry name" value="C-type_lectin-like/link_sf"/>
</dbReference>
<dbReference type="PANTHER" id="PTHR22803">
    <property type="entry name" value="MANNOSE, PHOSPHOLIPASE, LECTIN RECEPTOR RELATED"/>
    <property type="match status" value="1"/>
</dbReference>
<keyword evidence="5" id="KW-1185">Reference proteome</keyword>
<keyword evidence="2" id="KW-0732">Signal</keyword>
<feature type="domain" description="C-type lectin" evidence="3">
    <location>
        <begin position="350"/>
        <end position="458"/>
    </location>
</feature>
<protein>
    <recommendedName>
        <fullName evidence="3">C-type lectin domain-containing protein</fullName>
    </recommendedName>
</protein>
<dbReference type="Gene3D" id="3.10.100.10">
    <property type="entry name" value="Mannose-Binding Protein A, subunit A"/>
    <property type="match status" value="1"/>
</dbReference>
<evidence type="ECO:0000313" key="4">
    <source>
        <dbReference type="EMBL" id="GMR38555.1"/>
    </source>
</evidence>
<dbReference type="Proteomes" id="UP001328107">
    <property type="component" value="Unassembled WGS sequence"/>
</dbReference>
<name>A0AAN5CBS2_9BILA</name>
<feature type="non-terminal residue" evidence="4">
    <location>
        <position position="1"/>
    </location>
</feature>
<dbReference type="PROSITE" id="PS00615">
    <property type="entry name" value="C_TYPE_LECTIN_1"/>
    <property type="match status" value="1"/>
</dbReference>
<feature type="signal peptide" evidence="2">
    <location>
        <begin position="1"/>
        <end position="20"/>
    </location>
</feature>
<evidence type="ECO:0000256" key="2">
    <source>
        <dbReference type="SAM" id="SignalP"/>
    </source>
</evidence>
<dbReference type="AlphaFoldDB" id="A0AAN5CBS2"/>
<dbReference type="InterPro" id="IPR050111">
    <property type="entry name" value="C-type_lectin/snaclec_domain"/>
</dbReference>
<reference evidence="5" key="1">
    <citation type="submission" date="2022-10" db="EMBL/GenBank/DDBJ databases">
        <title>Genome assembly of Pristionchus species.</title>
        <authorList>
            <person name="Yoshida K."/>
            <person name="Sommer R.J."/>
        </authorList>
    </citation>
    <scope>NUCLEOTIDE SEQUENCE [LARGE SCALE GENOMIC DNA]</scope>
    <source>
        <strain evidence="5">RS5460</strain>
    </source>
</reference>
<keyword evidence="1" id="KW-1015">Disulfide bond</keyword>
<organism evidence="4 5">
    <name type="scientific">Pristionchus mayeri</name>
    <dbReference type="NCBI Taxonomy" id="1317129"/>
    <lineage>
        <taxon>Eukaryota</taxon>
        <taxon>Metazoa</taxon>
        <taxon>Ecdysozoa</taxon>
        <taxon>Nematoda</taxon>
        <taxon>Chromadorea</taxon>
        <taxon>Rhabditida</taxon>
        <taxon>Rhabditina</taxon>
        <taxon>Diplogasteromorpha</taxon>
        <taxon>Diplogasteroidea</taxon>
        <taxon>Neodiplogasteridae</taxon>
        <taxon>Pristionchus</taxon>
    </lineage>
</organism>
<comment type="caution">
    <text evidence="4">The sequence shown here is derived from an EMBL/GenBank/DDBJ whole genome shotgun (WGS) entry which is preliminary data.</text>
</comment>